<evidence type="ECO:0000313" key="6">
    <source>
        <dbReference type="Proteomes" id="UP000275652"/>
    </source>
</evidence>
<organism evidence="5 6">
    <name type="scientific">Aphanomyces astaci</name>
    <name type="common">Crayfish plague agent</name>
    <dbReference type="NCBI Taxonomy" id="112090"/>
    <lineage>
        <taxon>Eukaryota</taxon>
        <taxon>Sar</taxon>
        <taxon>Stramenopiles</taxon>
        <taxon>Oomycota</taxon>
        <taxon>Saprolegniomycetes</taxon>
        <taxon>Saprolegniales</taxon>
        <taxon>Verrucalvaceae</taxon>
        <taxon>Aphanomyces</taxon>
    </lineage>
</organism>
<feature type="domain" description="Nucleoside diphosphate kinase-like" evidence="4">
    <location>
        <begin position="155"/>
        <end position="252"/>
    </location>
</feature>
<sequence length="252" mass="28315">TALHSYDDRVSREVERLSCDVQVLGRLFHEQLPAPPALSDDTRPCLEALRQENQLLHERVSSLVHDKTLLQDRVLLLETRIDQLSLDFSSRLAQDSIPAPEPSSGYPFQLPSELTALLNKIYSRQINLVDCANEYTRHLLASRGTNSLFLIKPRGTNSLFLIKPAGYRSLGRILSALEGCHLALVKMRMIHIKTTDLPLSFCGPFDVHVARELAPTTLRGIYGHTNMQNAVHCTDSPEDGSLETQFFFRVLA</sequence>
<dbReference type="Proteomes" id="UP000275652">
    <property type="component" value="Unassembled WGS sequence"/>
</dbReference>
<evidence type="ECO:0000256" key="2">
    <source>
        <dbReference type="ARBA" id="ARBA00022490"/>
    </source>
</evidence>
<comment type="similarity">
    <text evidence="3">Belongs to the NDK family.</text>
</comment>
<dbReference type="PANTHER" id="PTHR43109">
    <property type="entry name" value="NUCLEOSIDE DIPHOSPHATE KINASE 7"/>
    <property type="match status" value="1"/>
</dbReference>
<dbReference type="SUPFAM" id="SSF54919">
    <property type="entry name" value="Nucleoside diphosphate kinase, NDK"/>
    <property type="match status" value="1"/>
</dbReference>
<dbReference type="PANTHER" id="PTHR43109:SF2">
    <property type="entry name" value="NUCLEOSIDE DIPHOSPHATE KINASE 7"/>
    <property type="match status" value="1"/>
</dbReference>
<dbReference type="AlphaFoldDB" id="A0A9X8E8U7"/>
<comment type="caution">
    <text evidence="5">The sequence shown here is derived from an EMBL/GenBank/DDBJ whole genome shotgun (WGS) entry which is preliminary data.</text>
</comment>
<evidence type="ECO:0000256" key="3">
    <source>
        <dbReference type="PROSITE-ProRule" id="PRU00706"/>
    </source>
</evidence>
<dbReference type="InterPro" id="IPR036850">
    <property type="entry name" value="NDK-like_dom_sf"/>
</dbReference>
<dbReference type="PROSITE" id="PS51374">
    <property type="entry name" value="NDPK_LIKE"/>
    <property type="match status" value="1"/>
</dbReference>
<protein>
    <recommendedName>
        <fullName evidence="4">Nucleoside diphosphate kinase-like domain-containing protein</fullName>
    </recommendedName>
</protein>
<keyword evidence="2" id="KW-0963">Cytoplasm</keyword>
<comment type="subcellular location">
    <subcellularLocation>
        <location evidence="1">Cytoplasm</location>
    </subcellularLocation>
</comment>
<dbReference type="Gene3D" id="3.30.70.141">
    <property type="entry name" value="Nucleoside diphosphate kinase-like domain"/>
    <property type="match status" value="1"/>
</dbReference>
<dbReference type="SMART" id="SM00562">
    <property type="entry name" value="NDK"/>
    <property type="match status" value="1"/>
</dbReference>
<name>A0A9X8E8U7_APHAT</name>
<evidence type="ECO:0000259" key="4">
    <source>
        <dbReference type="SMART" id="SM00562"/>
    </source>
</evidence>
<comment type="caution">
    <text evidence="3">Lacks conserved residue(s) required for the propagation of feature annotation.</text>
</comment>
<dbReference type="GO" id="GO:0005879">
    <property type="term" value="C:axonemal microtubule"/>
    <property type="evidence" value="ECO:0007669"/>
    <property type="project" value="TreeGrafter"/>
</dbReference>
<accession>A0A9X8E8U7</accession>
<dbReference type="Pfam" id="PF00334">
    <property type="entry name" value="NDK"/>
    <property type="match status" value="1"/>
</dbReference>
<dbReference type="InterPro" id="IPR034907">
    <property type="entry name" value="NDK-like_dom"/>
</dbReference>
<reference evidence="5 6" key="1">
    <citation type="journal article" date="2018" name="J. Invertebr. Pathol.">
        <title>New genotyping method for the causative agent of crayfish plague (Aphanomyces astaci) based on whole genome data.</title>
        <authorList>
            <person name="Minardi D."/>
            <person name="Studholme D.J."/>
            <person name="van der Giezen M."/>
            <person name="Pretto T."/>
            <person name="Oidtmann B."/>
        </authorList>
    </citation>
    <scope>NUCLEOTIDE SEQUENCE [LARGE SCALE GENOMIC DNA]</scope>
    <source>
        <strain evidence="5 6">KB13</strain>
    </source>
</reference>
<proteinExistence type="inferred from homology"/>
<gene>
    <name evidence="5" type="ORF">DYB28_010105</name>
</gene>
<feature type="non-terminal residue" evidence="5">
    <location>
        <position position="1"/>
    </location>
</feature>
<dbReference type="EMBL" id="QUTI01016122">
    <property type="protein sequence ID" value="RLO11301.1"/>
    <property type="molecule type" value="Genomic_DNA"/>
</dbReference>
<evidence type="ECO:0000313" key="5">
    <source>
        <dbReference type="EMBL" id="RLO11301.1"/>
    </source>
</evidence>
<evidence type="ECO:0000256" key="1">
    <source>
        <dbReference type="ARBA" id="ARBA00004496"/>
    </source>
</evidence>